<dbReference type="AlphaFoldDB" id="A0A979GAR2"/>
<feature type="domain" description="Acyltransferase 3" evidence="2">
    <location>
        <begin position="20"/>
        <end position="340"/>
    </location>
</feature>
<feature type="transmembrane region" description="Helical" evidence="1">
    <location>
        <begin position="292"/>
        <end position="312"/>
    </location>
</feature>
<reference evidence="4" key="1">
    <citation type="submission" date="2009-08" db="EMBL/GenBank/DDBJ databases">
        <title>The complete genome of Chitinophaga pinensis DSM 2588.</title>
        <authorList>
            <consortium name="US DOE Joint Genome Institute (JGI-PGF)"/>
            <person name="Lucas S."/>
            <person name="Copeland A."/>
            <person name="Lapidus A."/>
            <person name="Glavina del Rio T."/>
            <person name="Dalin E."/>
            <person name="Tice H."/>
            <person name="Bruce D."/>
            <person name="Goodwin L."/>
            <person name="Pitluck S."/>
            <person name="Kyrpides N."/>
            <person name="Mavromatis K."/>
            <person name="Ivanova N."/>
            <person name="Mikhailova N."/>
            <person name="Sims D."/>
            <person name="Meinche L."/>
            <person name="Brettin T."/>
            <person name="Detter J.C."/>
            <person name="Han C."/>
            <person name="Larimer F."/>
            <person name="Land M."/>
            <person name="Hauser L."/>
            <person name="Markowitz V."/>
            <person name="Cheng J.-F."/>
            <person name="Hugenholtz P."/>
            <person name="Woyke T."/>
            <person name="Wu D."/>
            <person name="Spring S."/>
            <person name="Klenk H.-P."/>
            <person name="Eisen J.A."/>
        </authorList>
    </citation>
    <scope>NUCLEOTIDE SEQUENCE [LARGE SCALE GENOMIC DNA]</scope>
    <source>
        <strain evidence="4">ATCC 43595 / DSM 2588 / LMG 13176 / NBRC 15968 / NCIMB 11800 / UQM 2034</strain>
    </source>
</reference>
<sequence>MHVNRTQDPHVITKPHFEILDGLRGLAAIAVVIFHFMEIAVPDYHNSFISHSYLAVDFFFCLSGFVIAYAYDTKIAQIGLVEFMKLRLIRLHPLVVIGAVIGLTVFIFDPFSNLYQIYASKTLLVFLSASLMIPYPLVKERYFNLFHLNPPTWSLFWEYIANIFYALVLVRIKNNKLLWVLTILAAGALFYASQQAKFLAVGWGGDNVSAGAARVAFSFLAGILAFRSGKIIRSKIGFIPIGILLLATFMIPFSEKYNWYLDPLVVIFFFPFLVLLGAGAQTNNFSHKICKFSGDISYPLYMIHYPFIWLFMSYVEKYKPTLPTMVWIMIAGTVALTIMAYLVLQYIDTPIRKWLKNRRTVPAVAVVAQTAKVERQHS</sequence>
<evidence type="ECO:0000256" key="1">
    <source>
        <dbReference type="SAM" id="Phobius"/>
    </source>
</evidence>
<feature type="transmembrane region" description="Helical" evidence="1">
    <location>
        <begin position="260"/>
        <end position="280"/>
    </location>
</feature>
<dbReference type="InterPro" id="IPR002656">
    <property type="entry name" value="Acyl_transf_3_dom"/>
</dbReference>
<feature type="transmembrane region" description="Helical" evidence="1">
    <location>
        <begin position="153"/>
        <end position="170"/>
    </location>
</feature>
<keyword evidence="1" id="KW-0812">Transmembrane</keyword>
<organism evidence="3 4">
    <name type="scientific">Chitinophaga pinensis (strain ATCC 43595 / DSM 2588 / LMG 13176 / NBRC 15968 / NCIMB 11800 / UQM 2034)</name>
    <dbReference type="NCBI Taxonomy" id="485918"/>
    <lineage>
        <taxon>Bacteria</taxon>
        <taxon>Pseudomonadati</taxon>
        <taxon>Bacteroidota</taxon>
        <taxon>Chitinophagia</taxon>
        <taxon>Chitinophagales</taxon>
        <taxon>Chitinophagaceae</taxon>
        <taxon>Chitinophaga</taxon>
    </lineage>
</organism>
<dbReference type="OrthoDB" id="9796461at2"/>
<evidence type="ECO:0000313" key="3">
    <source>
        <dbReference type="EMBL" id="ACU64059.1"/>
    </source>
</evidence>
<keyword evidence="3" id="KW-0012">Acyltransferase</keyword>
<dbReference type="Pfam" id="PF01757">
    <property type="entry name" value="Acyl_transf_3"/>
    <property type="match status" value="1"/>
</dbReference>
<gene>
    <name evidence="3" type="ordered locus">Cpin_6655</name>
</gene>
<evidence type="ECO:0000259" key="2">
    <source>
        <dbReference type="Pfam" id="PF01757"/>
    </source>
</evidence>
<dbReference type="PANTHER" id="PTHR23028:SF134">
    <property type="entry name" value="PUTATIVE (AFU_ORTHOLOGUE AFUA_4G08520)-RELATED"/>
    <property type="match status" value="1"/>
</dbReference>
<feature type="transmembrane region" description="Helical" evidence="1">
    <location>
        <begin position="238"/>
        <end position="254"/>
    </location>
</feature>
<reference evidence="3 4" key="2">
    <citation type="journal article" date="2010" name="Stand. Genomic Sci.">
        <title>Complete genome sequence of Chitinophaga pinensis type strain (UQM 2034).</title>
        <authorList>
            <person name="Glavina Del Rio T."/>
            <person name="Abt B."/>
            <person name="Spring S."/>
            <person name="Lapidus A."/>
            <person name="Nolan M."/>
            <person name="Tice H."/>
            <person name="Copeland A."/>
            <person name="Cheng J.F."/>
            <person name="Chen F."/>
            <person name="Bruce D."/>
            <person name="Goodwin L."/>
            <person name="Pitluck S."/>
            <person name="Ivanova N."/>
            <person name="Mavromatis K."/>
            <person name="Mikhailova N."/>
            <person name="Pati A."/>
            <person name="Chen A."/>
            <person name="Palaniappan K."/>
            <person name="Land M."/>
            <person name="Hauser L."/>
            <person name="Chang Y.J."/>
            <person name="Jeffries C.D."/>
            <person name="Chain P."/>
            <person name="Saunders E."/>
            <person name="Detter J.C."/>
            <person name="Brettin T."/>
            <person name="Rohde M."/>
            <person name="Goker M."/>
            <person name="Bristow J."/>
            <person name="Eisen J.A."/>
            <person name="Markowitz V."/>
            <person name="Hugenholtz P."/>
            <person name="Kyrpides N.C."/>
            <person name="Klenk H.P."/>
            <person name="Lucas S."/>
        </authorList>
    </citation>
    <scope>NUCLEOTIDE SEQUENCE [LARGE SCALE GENOMIC DNA]</scope>
    <source>
        <strain evidence="4">ATCC 43595 / DSM 2588 / LMG 13176 / NBRC 15968 / NCIMB 11800 / UQM 2034</strain>
    </source>
</reference>
<dbReference type="RefSeq" id="WP_012794222.1">
    <property type="nucleotide sequence ID" value="NC_013132.1"/>
</dbReference>
<keyword evidence="1" id="KW-1133">Transmembrane helix</keyword>
<feature type="transmembrane region" description="Helical" evidence="1">
    <location>
        <begin position="324"/>
        <end position="344"/>
    </location>
</feature>
<dbReference type="GO" id="GO:0016747">
    <property type="term" value="F:acyltransferase activity, transferring groups other than amino-acyl groups"/>
    <property type="evidence" value="ECO:0007669"/>
    <property type="project" value="InterPro"/>
</dbReference>
<dbReference type="PANTHER" id="PTHR23028">
    <property type="entry name" value="ACETYLTRANSFERASE"/>
    <property type="match status" value="1"/>
</dbReference>
<dbReference type="EMBL" id="CP001699">
    <property type="protein sequence ID" value="ACU64059.1"/>
    <property type="molecule type" value="Genomic_DNA"/>
</dbReference>
<feature type="transmembrane region" description="Helical" evidence="1">
    <location>
        <begin position="53"/>
        <end position="71"/>
    </location>
</feature>
<dbReference type="KEGG" id="cpi:Cpin_6655"/>
<feature type="transmembrane region" description="Helical" evidence="1">
    <location>
        <begin position="91"/>
        <end position="108"/>
    </location>
</feature>
<keyword evidence="1" id="KW-0472">Membrane</keyword>
<accession>A0A979GAR2</accession>
<protein>
    <submittedName>
        <fullName evidence="3">Acyltransferase 3</fullName>
    </submittedName>
</protein>
<evidence type="ECO:0000313" key="4">
    <source>
        <dbReference type="Proteomes" id="UP000002215"/>
    </source>
</evidence>
<proteinExistence type="predicted"/>
<name>A0A979GAR2_CHIPD</name>
<dbReference type="Proteomes" id="UP000002215">
    <property type="component" value="Chromosome"/>
</dbReference>
<feature type="transmembrane region" description="Helical" evidence="1">
    <location>
        <begin position="23"/>
        <end position="41"/>
    </location>
</feature>
<keyword evidence="3" id="KW-0808">Transferase</keyword>
<feature type="transmembrane region" description="Helical" evidence="1">
    <location>
        <begin position="208"/>
        <end position="226"/>
    </location>
</feature>
<dbReference type="InterPro" id="IPR050879">
    <property type="entry name" value="Acyltransferase_3"/>
</dbReference>
<feature type="transmembrane region" description="Helical" evidence="1">
    <location>
        <begin position="115"/>
        <end position="133"/>
    </location>
</feature>
<feature type="transmembrane region" description="Helical" evidence="1">
    <location>
        <begin position="177"/>
        <end position="196"/>
    </location>
</feature>